<comment type="subcellular location">
    <subcellularLocation>
        <location evidence="1">Membrane</location>
        <topology evidence="1">Single-pass membrane protein</topology>
    </subcellularLocation>
</comment>
<dbReference type="InterPro" id="IPR050710">
    <property type="entry name" value="Band7/mec-2_domain"/>
</dbReference>
<dbReference type="NCBIfam" id="TIGR01933">
    <property type="entry name" value="hflK"/>
    <property type="match status" value="1"/>
</dbReference>
<name>A0A346DZT1_9ENTR</name>
<dbReference type="PANTHER" id="PTHR43327:SF2">
    <property type="entry name" value="MODULATOR OF FTSH PROTEASE HFLK"/>
    <property type="match status" value="1"/>
</dbReference>
<feature type="domain" description="Band 7" evidence="8">
    <location>
        <begin position="72"/>
        <end position="232"/>
    </location>
</feature>
<evidence type="ECO:0000259" key="8">
    <source>
        <dbReference type="SMART" id="SM00244"/>
    </source>
</evidence>
<evidence type="ECO:0000256" key="6">
    <source>
        <dbReference type="RuleBase" id="RU364113"/>
    </source>
</evidence>
<keyword evidence="7" id="KW-0175">Coiled coil</keyword>
<dbReference type="Pfam" id="PF01145">
    <property type="entry name" value="Band_7"/>
    <property type="match status" value="1"/>
</dbReference>
<sequence length="388" mass="46288">MKQYYYKEINMTWKYLSDKNPWKNKKNKKNILNNEENNILLFLKYIKNKININKNKIIKTIVILILSIWIINGFYIIKKNEKGVLIRLGKFNKLINYGIHWKITPIDKILIFDKSKIYKIGISKTEITSDKNIINIKIITKYKIINPKKYLYTIKNINNYIKNSIESILLKTITNYNTKKILSVNNNTIKNSISNKIKIFFIKENIGIKIEKINFKYIQPPERIKKLFNDTKIARKNKKICINNAINYANKLKIKTNYKIIDIINKSKIYKNNIINKAEKDMINFNKILSIYKISPKIEKKKIYIETMEKILKKTSNVISNNKNIFILHIKNKKNNIKNKKNNIKNKKNNIKNKKNNIKNKKNNTLNNTINQRSYNISRINNRKIRDK</sequence>
<protein>
    <recommendedName>
        <fullName evidence="6">Protein HflK</fullName>
    </recommendedName>
</protein>
<evidence type="ECO:0000256" key="4">
    <source>
        <dbReference type="ARBA" id="ARBA00022989"/>
    </source>
</evidence>
<comment type="function">
    <text evidence="6">HflC and HflK could encode or regulate a protease.</text>
</comment>
<reference evidence="9 10" key="1">
    <citation type="submission" date="2018-03" db="EMBL/GenBank/DDBJ databases">
        <title>A parallel universe: an anciently diverged bacterial symbiosis in a Hawaiian planthopper (Hemiptera: Cixiidae) reveals rearranged nutritional responsibilities.</title>
        <authorList>
            <person name="Bennett G."/>
            <person name="Mao M."/>
        </authorList>
    </citation>
    <scope>NUCLEOTIDE SEQUENCE [LARGE SCALE GENOMIC DNA]</scope>
    <source>
        <strain evidence="9 10">OLIH</strain>
    </source>
</reference>
<feature type="transmembrane region" description="Helical" evidence="6">
    <location>
        <begin position="57"/>
        <end position="77"/>
    </location>
</feature>
<evidence type="ECO:0000256" key="1">
    <source>
        <dbReference type="ARBA" id="ARBA00004167"/>
    </source>
</evidence>
<comment type="subunit">
    <text evidence="6">HflC and HflK may interact to form a multimeric complex.</text>
</comment>
<evidence type="ECO:0000256" key="5">
    <source>
        <dbReference type="ARBA" id="ARBA00023136"/>
    </source>
</evidence>
<dbReference type="InterPro" id="IPR001107">
    <property type="entry name" value="Band_7"/>
</dbReference>
<dbReference type="AlphaFoldDB" id="A0A346DZT1"/>
<dbReference type="InterPro" id="IPR036013">
    <property type="entry name" value="Band_7/SPFH_dom_sf"/>
</dbReference>
<organism evidence="9 10">
    <name type="scientific">Candidatus Purcelliella pentastirinorum</name>
    <dbReference type="NCBI Taxonomy" id="472834"/>
    <lineage>
        <taxon>Bacteria</taxon>
        <taxon>Pseudomonadati</taxon>
        <taxon>Pseudomonadota</taxon>
        <taxon>Gammaproteobacteria</taxon>
        <taxon>Enterobacterales</taxon>
        <taxon>Enterobacteriaceae</taxon>
        <taxon>Candidatus Purcelliella</taxon>
    </lineage>
</organism>
<dbReference type="InterPro" id="IPR010201">
    <property type="entry name" value="HflK"/>
</dbReference>
<dbReference type="Gene3D" id="3.30.479.30">
    <property type="entry name" value="Band 7 domain"/>
    <property type="match status" value="1"/>
</dbReference>
<keyword evidence="4 6" id="KW-1133">Transmembrane helix</keyword>
<dbReference type="Proteomes" id="UP000256856">
    <property type="component" value="Chromosome"/>
</dbReference>
<keyword evidence="10" id="KW-1185">Reference proteome</keyword>
<proteinExistence type="inferred from homology"/>
<accession>A0A346DZT1</accession>
<gene>
    <name evidence="9" type="ORF">C9I82_270</name>
</gene>
<dbReference type="EMBL" id="CP028374">
    <property type="protein sequence ID" value="AXN02236.1"/>
    <property type="molecule type" value="Genomic_DNA"/>
</dbReference>
<dbReference type="SUPFAM" id="SSF117892">
    <property type="entry name" value="Band 7/SPFH domain"/>
    <property type="match status" value="1"/>
</dbReference>
<dbReference type="GO" id="GO:0016020">
    <property type="term" value="C:membrane"/>
    <property type="evidence" value="ECO:0007669"/>
    <property type="project" value="UniProtKB-SubCell"/>
</dbReference>
<evidence type="ECO:0000256" key="3">
    <source>
        <dbReference type="ARBA" id="ARBA00022692"/>
    </source>
</evidence>
<evidence type="ECO:0000256" key="2">
    <source>
        <dbReference type="ARBA" id="ARBA00006971"/>
    </source>
</evidence>
<evidence type="ECO:0000313" key="10">
    <source>
        <dbReference type="Proteomes" id="UP000256856"/>
    </source>
</evidence>
<dbReference type="PANTHER" id="PTHR43327">
    <property type="entry name" value="STOMATIN-LIKE PROTEIN 2, MITOCHONDRIAL"/>
    <property type="match status" value="1"/>
</dbReference>
<feature type="coiled-coil region" evidence="7">
    <location>
        <begin position="327"/>
        <end position="368"/>
    </location>
</feature>
<keyword evidence="3 6" id="KW-0812">Transmembrane</keyword>
<comment type="similarity">
    <text evidence="2 6">Belongs to the band 7/mec-2 family. HflK subfamily.</text>
</comment>
<dbReference type="KEGG" id="ppet:C9I82_270"/>
<evidence type="ECO:0000256" key="7">
    <source>
        <dbReference type="SAM" id="Coils"/>
    </source>
</evidence>
<dbReference type="SMART" id="SM00244">
    <property type="entry name" value="PHB"/>
    <property type="match status" value="1"/>
</dbReference>
<keyword evidence="5 6" id="KW-0472">Membrane</keyword>
<evidence type="ECO:0000313" key="9">
    <source>
        <dbReference type="EMBL" id="AXN02236.1"/>
    </source>
</evidence>